<accession>A0AAD6CI65</accession>
<feature type="region of interest" description="Disordered" evidence="1">
    <location>
        <begin position="383"/>
        <end position="515"/>
    </location>
</feature>
<feature type="compositionally biased region" description="Polar residues" evidence="1">
    <location>
        <begin position="406"/>
        <end position="434"/>
    </location>
</feature>
<feature type="region of interest" description="Disordered" evidence="1">
    <location>
        <begin position="183"/>
        <end position="266"/>
    </location>
</feature>
<dbReference type="EMBL" id="JAPVEA010000001">
    <property type="protein sequence ID" value="KAJ5464646.1"/>
    <property type="molecule type" value="Genomic_DNA"/>
</dbReference>
<dbReference type="RefSeq" id="XP_056771493.1">
    <property type="nucleotide sequence ID" value="XM_056903726.1"/>
</dbReference>
<feature type="compositionally biased region" description="Low complexity" evidence="1">
    <location>
        <begin position="201"/>
        <end position="238"/>
    </location>
</feature>
<name>A0AAD6CI65_9EURO</name>
<protein>
    <submittedName>
        <fullName evidence="2">Uncharacterized protein</fullName>
    </submittedName>
</protein>
<evidence type="ECO:0000256" key="1">
    <source>
        <dbReference type="SAM" id="MobiDB-lite"/>
    </source>
</evidence>
<feature type="compositionally biased region" description="Polar residues" evidence="1">
    <location>
        <begin position="68"/>
        <end position="111"/>
    </location>
</feature>
<feature type="region of interest" description="Disordered" evidence="1">
    <location>
        <begin position="524"/>
        <end position="543"/>
    </location>
</feature>
<reference evidence="2" key="1">
    <citation type="submission" date="2022-12" db="EMBL/GenBank/DDBJ databases">
        <authorList>
            <person name="Petersen C."/>
        </authorList>
    </citation>
    <scope>NUCLEOTIDE SEQUENCE</scope>
    <source>
        <strain evidence="2">IBT 16125</strain>
    </source>
</reference>
<feature type="compositionally biased region" description="Polar residues" evidence="1">
    <location>
        <begin position="726"/>
        <end position="735"/>
    </location>
</feature>
<dbReference type="Proteomes" id="UP001213681">
    <property type="component" value="Unassembled WGS sequence"/>
</dbReference>
<feature type="region of interest" description="Disordered" evidence="1">
    <location>
        <begin position="1"/>
        <end position="158"/>
    </location>
</feature>
<proteinExistence type="predicted"/>
<feature type="compositionally biased region" description="Polar residues" evidence="1">
    <location>
        <begin position="280"/>
        <end position="294"/>
    </location>
</feature>
<feature type="region of interest" description="Disordered" evidence="1">
    <location>
        <begin position="653"/>
        <end position="741"/>
    </location>
</feature>
<organism evidence="2 3">
    <name type="scientific">Penicillium daleae</name>
    <dbReference type="NCBI Taxonomy" id="63821"/>
    <lineage>
        <taxon>Eukaryota</taxon>
        <taxon>Fungi</taxon>
        <taxon>Dikarya</taxon>
        <taxon>Ascomycota</taxon>
        <taxon>Pezizomycotina</taxon>
        <taxon>Eurotiomycetes</taxon>
        <taxon>Eurotiomycetidae</taxon>
        <taxon>Eurotiales</taxon>
        <taxon>Aspergillaceae</taxon>
        <taxon>Penicillium</taxon>
    </lineage>
</organism>
<feature type="compositionally biased region" description="Polar residues" evidence="1">
    <location>
        <begin position="475"/>
        <end position="484"/>
    </location>
</feature>
<comment type="caution">
    <text evidence="2">The sequence shown here is derived from an EMBL/GenBank/DDBJ whole genome shotgun (WGS) entry which is preliminary data.</text>
</comment>
<reference evidence="2" key="2">
    <citation type="journal article" date="2023" name="IMA Fungus">
        <title>Comparative genomic study of the Penicillium genus elucidates a diverse pangenome and 15 lateral gene transfer events.</title>
        <authorList>
            <person name="Petersen C."/>
            <person name="Sorensen T."/>
            <person name="Nielsen M.R."/>
            <person name="Sondergaard T.E."/>
            <person name="Sorensen J.L."/>
            <person name="Fitzpatrick D.A."/>
            <person name="Frisvad J.C."/>
            <person name="Nielsen K.L."/>
        </authorList>
    </citation>
    <scope>NUCLEOTIDE SEQUENCE</scope>
    <source>
        <strain evidence="2">IBT 16125</strain>
    </source>
</reference>
<evidence type="ECO:0000313" key="2">
    <source>
        <dbReference type="EMBL" id="KAJ5464646.1"/>
    </source>
</evidence>
<sequence length="904" mass="100475">MPDDQIQPRRRQRSSITERIQRALHVDRSDKKRQSFSPGDDQNGLHHGQSAQFTSQVHAAEGARIHQTETATGQYTPTGYSLQDETLPSTLTYSSQDSRLPSTYTPGSSPSVRPGHYQDEQPTPRDLATPDTRKSRDKDDICSSPTWKETARKERRATKRLEAERKELEKRLQKLEESQARLDNGIYDRQSRRLTKKQPLENANRSSSANSERPRSSRSLSAFFSGSRRSSRSRASSATGNERRRSSDHENLGGEGGPPTLPLSLPERFGTAVSRELASRQGTSLMPSHQLQRTSHLLHHTATKSDDLRENWKMAEAWQRQNSERETSDFLTGSKMELGMNAGGGSGAQPISESFQKRDELPAYPSLTSSTLDLDRELFTASLRQEVKPSGSQTPKARSSRRQGGFSASQGQNHSHSAESPTRVTTARQLQNIASEEDNNRSSHMKFPSSGSLPKEMRNGTDPIPHAHQKEYKSSPLSLNPVTTDENDPKKENNKPDKPARTSGPQKNTRELVPQPLRINLEFSHGRNRQASYPSPSDMSQGRAKQLARQDRVTVMGPVEIPLGEFKQNQRIGNPNPIAFDKSKPTAWEFRPRPSVIPPLKHPGRKYALSENSPYGRLSYEGQPIPTIITTEAVPVTRSQESVPHIRHSLAEMPASMSTPNVLAGRVHSRSSSGASSYDTADEEVLDTPNHPPHRKDTTAGPEPHETDPSSPHTTTITPQDRPVTNEIQITNPNPRTNPPLAPDGVVSMIRHNPIPKPKQLKKDQLIAKLFVICCRCQYWHDLPSELYAKLACPERIPSESHLVRTFSRRNPMGRRTSFKKSVFGSRSADGTVRRLAMGKQGVSLNEMQLAGGGSGGGGFGGQTEIDRAVAQSASLACCWCEHGMNRACCQGWTTLVQMRERHH</sequence>
<keyword evidence="3" id="KW-1185">Reference proteome</keyword>
<feature type="compositionally biased region" description="Basic and acidic residues" evidence="1">
    <location>
        <begin position="695"/>
        <end position="708"/>
    </location>
</feature>
<feature type="compositionally biased region" description="Basic and acidic residues" evidence="1">
    <location>
        <begin position="241"/>
        <end position="252"/>
    </location>
</feature>
<feature type="region of interest" description="Disordered" evidence="1">
    <location>
        <begin position="275"/>
        <end position="294"/>
    </location>
</feature>
<evidence type="ECO:0000313" key="3">
    <source>
        <dbReference type="Proteomes" id="UP001213681"/>
    </source>
</evidence>
<feature type="compositionally biased region" description="Basic and acidic residues" evidence="1">
    <location>
        <begin position="19"/>
        <end position="33"/>
    </location>
</feature>
<feature type="compositionally biased region" description="Basic and acidic residues" evidence="1">
    <location>
        <begin position="131"/>
        <end position="141"/>
    </location>
</feature>
<dbReference type="GeneID" id="81593969"/>
<dbReference type="AlphaFoldDB" id="A0AAD6CI65"/>
<feature type="compositionally biased region" description="Polar residues" evidence="1">
    <location>
        <begin position="529"/>
        <end position="540"/>
    </location>
</feature>
<feature type="compositionally biased region" description="Polar residues" evidence="1">
    <location>
        <begin position="709"/>
        <end position="719"/>
    </location>
</feature>
<gene>
    <name evidence="2" type="ORF">N7458_000332</name>
</gene>
<feature type="compositionally biased region" description="Basic and acidic residues" evidence="1">
    <location>
        <begin position="487"/>
        <end position="500"/>
    </location>
</feature>